<evidence type="ECO:0000256" key="5">
    <source>
        <dbReference type="ARBA" id="ARBA00022842"/>
    </source>
</evidence>
<dbReference type="CDD" id="cd03130">
    <property type="entry name" value="GATase1_CobB"/>
    <property type="match status" value="1"/>
</dbReference>
<comment type="caution">
    <text evidence="11">The sequence shown here is derived from an EMBL/GenBank/DDBJ whole genome shotgun (WGS) entry which is preliminary data.</text>
</comment>
<feature type="site" description="Increases nucleophilicity of active site Cys" evidence="7">
    <location>
        <position position="485"/>
    </location>
</feature>
<dbReference type="Gene3D" id="3.40.50.880">
    <property type="match status" value="1"/>
</dbReference>
<evidence type="ECO:0000313" key="11">
    <source>
        <dbReference type="EMBL" id="ROT91584.1"/>
    </source>
</evidence>
<keyword evidence="7" id="KW-0169">Cobalamin biosynthesis</keyword>
<dbReference type="PANTHER" id="PTHR43873:SF1">
    <property type="entry name" value="COBYRINATE A,C-DIAMIDE SYNTHASE"/>
    <property type="match status" value="1"/>
</dbReference>
<evidence type="ECO:0000313" key="12">
    <source>
        <dbReference type="Proteomes" id="UP000285258"/>
    </source>
</evidence>
<dbReference type="PANTHER" id="PTHR43873">
    <property type="entry name" value="COBYRINATE A,C-DIAMIDE SYNTHASE"/>
    <property type="match status" value="1"/>
</dbReference>
<evidence type="ECO:0000259" key="10">
    <source>
        <dbReference type="Pfam" id="PF07685"/>
    </source>
</evidence>
<keyword evidence="3 7" id="KW-0547">Nucleotide-binding</keyword>
<dbReference type="UniPathway" id="UPA00148">
    <property type="reaction ID" value="UER00220"/>
</dbReference>
<dbReference type="EC" id="6.3.5.9" evidence="7"/>
<comment type="pathway">
    <text evidence="7">Cofactor biosynthesis; adenosylcobalamin biosynthesis; cob(II)yrinate a,c-diamide from precorrin-2 (aerobic route): step 9/10.</text>
</comment>
<feature type="active site" description="Nucleophile" evidence="7">
    <location>
        <position position="382"/>
    </location>
</feature>
<gene>
    <name evidence="7" type="primary">cobB</name>
    <name evidence="11" type="ORF">DMP12_02730</name>
</gene>
<dbReference type="RefSeq" id="WP_096227842.1">
    <property type="nucleotide sequence ID" value="NZ_LR698982.1"/>
</dbReference>
<keyword evidence="2 7" id="KW-0436">Ligase</keyword>
<dbReference type="Proteomes" id="UP000285258">
    <property type="component" value="Unassembled WGS sequence"/>
</dbReference>
<evidence type="ECO:0000256" key="1">
    <source>
        <dbReference type="ARBA" id="ARBA00001946"/>
    </source>
</evidence>
<dbReference type="InterPro" id="IPR011698">
    <property type="entry name" value="GATase_3"/>
</dbReference>
<dbReference type="InterPro" id="IPR004484">
    <property type="entry name" value="CbiA/CobB_synth"/>
</dbReference>
<evidence type="ECO:0000256" key="6">
    <source>
        <dbReference type="ARBA" id="ARBA00022962"/>
    </source>
</evidence>
<feature type="region of interest" description="Disordered" evidence="8">
    <location>
        <begin position="261"/>
        <end position="283"/>
    </location>
</feature>
<dbReference type="CDD" id="cd05388">
    <property type="entry name" value="CobB_N"/>
    <property type="match status" value="1"/>
</dbReference>
<dbReference type="GO" id="GO:0042242">
    <property type="term" value="F:cobyrinic acid a,c-diamide synthase activity"/>
    <property type="evidence" value="ECO:0007669"/>
    <property type="project" value="InterPro"/>
</dbReference>
<dbReference type="InterPro" id="IPR002586">
    <property type="entry name" value="CobQ/CobB/MinD/ParA_Nub-bd_dom"/>
</dbReference>
<dbReference type="InterPro" id="IPR029062">
    <property type="entry name" value="Class_I_gatase-like"/>
</dbReference>
<dbReference type="SUPFAM" id="SSF52540">
    <property type="entry name" value="P-loop containing nucleoside triphosphate hydrolases"/>
    <property type="match status" value="1"/>
</dbReference>
<dbReference type="GO" id="GO:0009236">
    <property type="term" value="P:cobalamin biosynthetic process"/>
    <property type="evidence" value="ECO:0007669"/>
    <property type="project" value="UniProtKB-UniRule"/>
</dbReference>
<dbReference type="AlphaFoldDB" id="A0A423UN30"/>
<keyword evidence="4 7" id="KW-0067">ATP-binding</keyword>
<name>A0A423UN30_9ACTN</name>
<comment type="similarity">
    <text evidence="7">Belongs to the CobB/CbiA family.</text>
</comment>
<reference evidence="12" key="1">
    <citation type="submission" date="2018-05" db="EMBL/GenBank/DDBJ databases">
        <title>Genome Sequencing of selected type strains of the family Eggerthellaceae.</title>
        <authorList>
            <person name="Danylec N."/>
            <person name="Stoll D.A."/>
            <person name="Doetsch A."/>
            <person name="Huch M."/>
        </authorList>
    </citation>
    <scope>NUCLEOTIDE SEQUENCE [LARGE SCALE GENOMIC DNA]</scope>
    <source>
        <strain evidence="12">DSM 27213</strain>
    </source>
</reference>
<dbReference type="NCBIfam" id="NF002204">
    <property type="entry name" value="PRK01077.1"/>
    <property type="match status" value="1"/>
</dbReference>
<evidence type="ECO:0000256" key="8">
    <source>
        <dbReference type="SAM" id="MobiDB-lite"/>
    </source>
</evidence>
<evidence type="ECO:0000259" key="9">
    <source>
        <dbReference type="Pfam" id="PF01656"/>
    </source>
</evidence>
<dbReference type="EMBL" id="QIBW01000002">
    <property type="protein sequence ID" value="ROT91584.1"/>
    <property type="molecule type" value="Genomic_DNA"/>
</dbReference>
<comment type="catalytic activity">
    <reaction evidence="7">
        <text>hydrogenobyrinate + 2 L-glutamine + 2 ATP + 2 H2O = hydrogenobyrinate a,c-diamide + 2 L-glutamate + 2 ADP + 2 phosphate + 2 H(+)</text>
        <dbReference type="Rhea" id="RHEA:12544"/>
        <dbReference type="ChEBI" id="CHEBI:15377"/>
        <dbReference type="ChEBI" id="CHEBI:15378"/>
        <dbReference type="ChEBI" id="CHEBI:29985"/>
        <dbReference type="ChEBI" id="CHEBI:30616"/>
        <dbReference type="ChEBI" id="CHEBI:43474"/>
        <dbReference type="ChEBI" id="CHEBI:58359"/>
        <dbReference type="ChEBI" id="CHEBI:77873"/>
        <dbReference type="ChEBI" id="CHEBI:77874"/>
        <dbReference type="ChEBI" id="CHEBI:456216"/>
        <dbReference type="EC" id="6.3.5.9"/>
    </reaction>
</comment>
<dbReference type="Pfam" id="PF07685">
    <property type="entry name" value="GATase_3"/>
    <property type="match status" value="1"/>
</dbReference>
<keyword evidence="6 7" id="KW-0315">Glutamine amidotransferase</keyword>
<dbReference type="InterPro" id="IPR027417">
    <property type="entry name" value="P-loop_NTPase"/>
</dbReference>
<comment type="domain">
    <text evidence="7">Comprises of two domains. The C-terminal domain contains the binding site for glutamine and catalyzes the hydrolysis of this substrate to glutamate and ammonia. The N-terminal domain is anticipated to bind ATP and hydrogenobyrinate and catalyzes the ultimate synthesis of the diamide product. The ammonia produced via the glutaminase domain is probably translocated to the adjacent domain via a molecular tunnel, where it reacts with an activated intermediate.</text>
</comment>
<dbReference type="GO" id="GO:0043802">
    <property type="term" value="F:hydrogenobyrinic acid a,c-diamide synthase (glutamine-hydrolysing) activity"/>
    <property type="evidence" value="ECO:0007669"/>
    <property type="project" value="UniProtKB-UniRule"/>
</dbReference>
<dbReference type="Pfam" id="PF01656">
    <property type="entry name" value="CbiA"/>
    <property type="match status" value="1"/>
</dbReference>
<evidence type="ECO:0000256" key="3">
    <source>
        <dbReference type="ARBA" id="ARBA00022741"/>
    </source>
</evidence>
<dbReference type="Gene3D" id="3.40.50.300">
    <property type="entry name" value="P-loop containing nucleotide triphosphate hydrolases"/>
    <property type="match status" value="1"/>
</dbReference>
<sequence>MSAIETTGPVVPRVMIAAPHGRSGKTVLTLGLLRALRRQGCAVQPFKKGADFIDPGWHTVAAGRTSRNLDRYFMEPDQIRAVVRGASAGADVCVVEAAMGLYDGLDAEGSTSSAEIAKITATPVVLVLDVTRMTRTAGALVLGCCAFDTDVRIAGVILNRVRGARQRALVTEVIERTCGIPVVGAVPADARLNVPDRHLGLVTSGETDERERLLDGIADVVAEWVDLDAVRAIAASAGELPAAEASTDAVPQAAWAAAHGEAESEVAASAPTGAQASGVTGPAAPAGVVRGDADAARATIAVVRDEAFSFYYPENLAALERAGARLVFVRSLGDEALPFDVDGLYVGGGFPEEFAEQLQANEAFRRSVRERAEHGLPVYAECGGLMYLGRRLVHRGRSYDMAGVLGLDTVVQDRQTAHGYARAVVDASGSWLDPGMVLVGHEHHHSQATDLDPALRFAYAVERGRGIVPGFDGACTGNVVAGYLHVNALASPAWAPSFVRAAERYRALRSAR</sequence>
<dbReference type="SUPFAM" id="SSF52317">
    <property type="entry name" value="Class I glutamine amidotransferase-like"/>
    <property type="match status" value="1"/>
</dbReference>
<comment type="miscellaneous">
    <text evidence="7">The a and c carboxylates of hydrogenobyrinate are activated for nucleophilic attack via formation of a phosphorylated intermediate by ATP. CobB catalyzes first the amidation of the c-carboxylate, and then that of the a-carboxylate.</text>
</comment>
<comment type="cofactor">
    <cofactor evidence="1 7">
        <name>Mg(2+)</name>
        <dbReference type="ChEBI" id="CHEBI:18420"/>
    </cofactor>
</comment>
<dbReference type="HAMAP" id="MF_00027">
    <property type="entry name" value="CobB_CbiA"/>
    <property type="match status" value="1"/>
</dbReference>
<accession>A0A423UN30</accession>
<organism evidence="11 12">
    <name type="scientific">Gordonibacter urolithinfaciens</name>
    <dbReference type="NCBI Taxonomy" id="1335613"/>
    <lineage>
        <taxon>Bacteria</taxon>
        <taxon>Bacillati</taxon>
        <taxon>Actinomycetota</taxon>
        <taxon>Coriobacteriia</taxon>
        <taxon>Eggerthellales</taxon>
        <taxon>Eggerthellaceae</taxon>
        <taxon>Gordonibacter</taxon>
    </lineage>
</organism>
<protein>
    <recommendedName>
        <fullName evidence="7">Hydrogenobyrinate a,c-diamide synthase</fullName>
        <ecNumber evidence="7">6.3.5.9</ecNumber>
    </recommendedName>
    <alternativeName>
        <fullName evidence="7">Hydrogenobyrinic acid a,c-diamide synthase</fullName>
    </alternativeName>
</protein>
<proteinExistence type="inferred from homology"/>
<evidence type="ECO:0000256" key="7">
    <source>
        <dbReference type="HAMAP-Rule" id="MF_00027"/>
    </source>
</evidence>
<dbReference type="PROSITE" id="PS51274">
    <property type="entry name" value="GATASE_COBBQ"/>
    <property type="match status" value="1"/>
</dbReference>
<evidence type="ECO:0000256" key="4">
    <source>
        <dbReference type="ARBA" id="ARBA00022840"/>
    </source>
</evidence>
<evidence type="ECO:0000256" key="2">
    <source>
        <dbReference type="ARBA" id="ARBA00022598"/>
    </source>
</evidence>
<feature type="domain" description="CobQ/CobB/MinD/ParA nucleotide binding" evidence="9">
    <location>
        <begin position="14"/>
        <end position="198"/>
    </location>
</feature>
<dbReference type="GO" id="GO:0005524">
    <property type="term" value="F:ATP binding"/>
    <property type="evidence" value="ECO:0007669"/>
    <property type="project" value="UniProtKB-UniRule"/>
</dbReference>
<comment type="function">
    <text evidence="7">Catalyzes the ATP-dependent amidation of the two carboxylate groups at positions a and c of hydrogenobyrinate, using either L-glutamine or ammonia as the nitrogen source.</text>
</comment>
<keyword evidence="5 7" id="KW-0460">Magnesium</keyword>
<feature type="domain" description="CobB/CobQ-like glutamine amidotransferase" evidence="10">
    <location>
        <begin position="299"/>
        <end position="490"/>
    </location>
</feature>